<comment type="caution">
    <text evidence="4">The sequence shown here is derived from an EMBL/GenBank/DDBJ whole genome shotgun (WGS) entry which is preliminary data.</text>
</comment>
<evidence type="ECO:0000259" key="3">
    <source>
        <dbReference type="Pfam" id="PF00561"/>
    </source>
</evidence>
<dbReference type="RefSeq" id="WP_203930747.1">
    <property type="nucleotide sequence ID" value="NZ_BOPH01000083.1"/>
</dbReference>
<dbReference type="EMBL" id="BOPH01000083">
    <property type="protein sequence ID" value="GIJ70849.1"/>
    <property type="molecule type" value="Genomic_DNA"/>
</dbReference>
<keyword evidence="2" id="KW-0378">Hydrolase</keyword>
<evidence type="ECO:0000313" key="5">
    <source>
        <dbReference type="Proteomes" id="UP000635606"/>
    </source>
</evidence>
<dbReference type="InterPro" id="IPR000073">
    <property type="entry name" value="AB_hydrolase_1"/>
</dbReference>
<dbReference type="InterPro" id="IPR029058">
    <property type="entry name" value="AB_hydrolase_fold"/>
</dbReference>
<dbReference type="Gene3D" id="3.40.50.1820">
    <property type="entry name" value="alpha/beta hydrolase"/>
    <property type="match status" value="1"/>
</dbReference>
<dbReference type="SUPFAM" id="SSF53474">
    <property type="entry name" value="alpha/beta-Hydrolases"/>
    <property type="match status" value="1"/>
</dbReference>
<dbReference type="PANTHER" id="PTHR43433:SF5">
    <property type="entry name" value="AB HYDROLASE-1 DOMAIN-CONTAINING PROTEIN"/>
    <property type="match status" value="1"/>
</dbReference>
<dbReference type="Pfam" id="PF00561">
    <property type="entry name" value="Abhydrolase_1"/>
    <property type="match status" value="1"/>
</dbReference>
<evidence type="ECO:0000256" key="2">
    <source>
        <dbReference type="ARBA" id="ARBA00022801"/>
    </source>
</evidence>
<evidence type="ECO:0000313" key="4">
    <source>
        <dbReference type="EMBL" id="GIJ70849.1"/>
    </source>
</evidence>
<organism evidence="4 5">
    <name type="scientific">Virgisporangium ochraceum</name>
    <dbReference type="NCBI Taxonomy" id="65505"/>
    <lineage>
        <taxon>Bacteria</taxon>
        <taxon>Bacillati</taxon>
        <taxon>Actinomycetota</taxon>
        <taxon>Actinomycetes</taxon>
        <taxon>Micromonosporales</taxon>
        <taxon>Micromonosporaceae</taxon>
        <taxon>Virgisporangium</taxon>
    </lineage>
</organism>
<name>A0A8J3ZUU4_9ACTN</name>
<comment type="similarity">
    <text evidence="1">Belongs to the peptidase S33 family.</text>
</comment>
<dbReference type="GO" id="GO:0006508">
    <property type="term" value="P:proteolysis"/>
    <property type="evidence" value="ECO:0007669"/>
    <property type="project" value="InterPro"/>
</dbReference>
<evidence type="ECO:0000256" key="1">
    <source>
        <dbReference type="ARBA" id="ARBA00010088"/>
    </source>
</evidence>
<feature type="domain" description="AB hydrolase-1" evidence="3">
    <location>
        <begin position="25"/>
        <end position="281"/>
    </location>
</feature>
<dbReference type="PRINTS" id="PR00793">
    <property type="entry name" value="PROAMNOPTASE"/>
</dbReference>
<protein>
    <submittedName>
        <fullName evidence="4">Amino acid amidase</fullName>
    </submittedName>
</protein>
<dbReference type="GO" id="GO:0004177">
    <property type="term" value="F:aminopeptidase activity"/>
    <property type="evidence" value="ECO:0007669"/>
    <property type="project" value="UniProtKB-EC"/>
</dbReference>
<dbReference type="Proteomes" id="UP000635606">
    <property type="component" value="Unassembled WGS sequence"/>
</dbReference>
<gene>
    <name evidence="4" type="ORF">Voc01_057660</name>
</gene>
<keyword evidence="5" id="KW-1185">Reference proteome</keyword>
<reference evidence="4" key="1">
    <citation type="submission" date="2021-01" db="EMBL/GenBank/DDBJ databases">
        <title>Whole genome shotgun sequence of Virgisporangium ochraceum NBRC 16418.</title>
        <authorList>
            <person name="Komaki H."/>
            <person name="Tamura T."/>
        </authorList>
    </citation>
    <scope>NUCLEOTIDE SEQUENCE</scope>
    <source>
        <strain evidence="4">NBRC 16418</strain>
    </source>
</reference>
<accession>A0A8J3ZUU4</accession>
<proteinExistence type="inferred from homology"/>
<sequence>MGDGERVRVNGLDMFVRRVGDPALPPLVVVHGGPTWDHSYLAPAVERLGDVAHVVMFDLRGCGRSARVPPLGTLPVDDLRPTLLADDVAGLVGHLGVERADVLGFSYGGMIAMRAVDRHPGRVRRLLLASTTAYRDGWQADLEADPEYRRRLTLRPPVRFDDPALVGPHAPDGALSRAMAHTSATRDIWRLDRLDEWDRVLDGVRFSSDWNGPSLAGVRRPAAPDDAPAVLRRWGRPVLVVQGEHDLSFPVALADRLHTEVPGSTLARVPDAGHMAHFDNPDAWDAAVRGFLTGPSWVDGRGDGGAH</sequence>
<dbReference type="AlphaFoldDB" id="A0A8J3ZUU4"/>
<dbReference type="PANTHER" id="PTHR43433">
    <property type="entry name" value="HYDROLASE, ALPHA/BETA FOLD FAMILY PROTEIN"/>
    <property type="match status" value="1"/>
</dbReference>
<dbReference type="InterPro" id="IPR002410">
    <property type="entry name" value="Peptidase_S33"/>
</dbReference>
<dbReference type="InterPro" id="IPR050471">
    <property type="entry name" value="AB_hydrolase"/>
</dbReference>